<feature type="domain" description="Carboxylesterase type B" evidence="3">
    <location>
        <begin position="11"/>
        <end position="91"/>
    </location>
</feature>
<protein>
    <recommendedName>
        <fullName evidence="3">Carboxylesterase type B domain-containing protein</fullName>
    </recommendedName>
</protein>
<organism evidence="4 5">
    <name type="scientific">Linnemannia gamsii</name>
    <dbReference type="NCBI Taxonomy" id="64522"/>
    <lineage>
        <taxon>Eukaryota</taxon>
        <taxon>Fungi</taxon>
        <taxon>Fungi incertae sedis</taxon>
        <taxon>Mucoromycota</taxon>
        <taxon>Mortierellomycotina</taxon>
        <taxon>Mortierellomycetes</taxon>
        <taxon>Mortierellales</taxon>
        <taxon>Mortierellaceae</taxon>
        <taxon>Linnemannia</taxon>
    </lineage>
</organism>
<feature type="non-terminal residue" evidence="4">
    <location>
        <position position="1"/>
    </location>
</feature>
<dbReference type="InterPro" id="IPR002018">
    <property type="entry name" value="CarbesteraseB"/>
</dbReference>
<proteinExistence type="inferred from homology"/>
<dbReference type="EMBL" id="JAAAIM010000864">
    <property type="protein sequence ID" value="KAG0283726.1"/>
    <property type="molecule type" value="Genomic_DNA"/>
</dbReference>
<dbReference type="Proteomes" id="UP001194696">
    <property type="component" value="Unassembled WGS sequence"/>
</dbReference>
<dbReference type="PANTHER" id="PTHR43918:SF4">
    <property type="entry name" value="CARBOXYLIC ESTER HYDROLASE"/>
    <property type="match status" value="1"/>
</dbReference>
<dbReference type="SUPFAM" id="SSF53474">
    <property type="entry name" value="alpha/beta-Hydrolases"/>
    <property type="match status" value="1"/>
</dbReference>
<comment type="similarity">
    <text evidence="1">Belongs to the type-B carboxylesterase/lipase family.</text>
</comment>
<dbReference type="InterPro" id="IPR029058">
    <property type="entry name" value="AB_hydrolase_fold"/>
</dbReference>
<evidence type="ECO:0000313" key="5">
    <source>
        <dbReference type="Proteomes" id="UP001194696"/>
    </source>
</evidence>
<dbReference type="PANTHER" id="PTHR43918">
    <property type="entry name" value="ACETYLCHOLINESTERASE"/>
    <property type="match status" value="1"/>
</dbReference>
<evidence type="ECO:0000313" key="4">
    <source>
        <dbReference type="EMBL" id="KAG0283726.1"/>
    </source>
</evidence>
<name>A0ABQ7JRG5_9FUNG</name>
<keyword evidence="5" id="KW-1185">Reference proteome</keyword>
<evidence type="ECO:0000259" key="3">
    <source>
        <dbReference type="Pfam" id="PF00135"/>
    </source>
</evidence>
<dbReference type="Gene3D" id="3.40.50.1820">
    <property type="entry name" value="alpha/beta hydrolase"/>
    <property type="match status" value="1"/>
</dbReference>
<evidence type="ECO:0000256" key="2">
    <source>
        <dbReference type="ARBA" id="ARBA00022801"/>
    </source>
</evidence>
<gene>
    <name evidence="4" type="ORF">BGZ96_011896</name>
</gene>
<evidence type="ECO:0000256" key="1">
    <source>
        <dbReference type="ARBA" id="ARBA00005964"/>
    </source>
</evidence>
<dbReference type="Pfam" id="PF00135">
    <property type="entry name" value="COesterase"/>
    <property type="match status" value="1"/>
</dbReference>
<dbReference type="InterPro" id="IPR050654">
    <property type="entry name" value="AChE-related_enzymes"/>
</dbReference>
<keyword evidence="2" id="KW-0378">Hydrolase</keyword>
<accession>A0ABQ7JRG5</accession>
<sequence>PEKFVFNEDMSERDCLNCNIFMPTSAVGNSNSEKELPVLVWIHGGGMRNGSNSVPLYDCSNLVLESIEQNKPIIVVSLNYRLNYLGFLSSKELLLDAQQHIAAKALASAD</sequence>
<reference evidence="4 5" key="1">
    <citation type="journal article" date="2020" name="Fungal Divers.">
        <title>Resolving the Mortierellaceae phylogeny through synthesis of multi-gene phylogenetics and phylogenomics.</title>
        <authorList>
            <person name="Vandepol N."/>
            <person name="Liber J."/>
            <person name="Desiro A."/>
            <person name="Na H."/>
            <person name="Kennedy M."/>
            <person name="Barry K."/>
            <person name="Grigoriev I.V."/>
            <person name="Miller A.N."/>
            <person name="O'Donnell K."/>
            <person name="Stajich J.E."/>
            <person name="Bonito G."/>
        </authorList>
    </citation>
    <scope>NUCLEOTIDE SEQUENCE [LARGE SCALE GENOMIC DNA]</scope>
    <source>
        <strain evidence="4 5">AD045</strain>
    </source>
</reference>
<comment type="caution">
    <text evidence="4">The sequence shown here is derived from an EMBL/GenBank/DDBJ whole genome shotgun (WGS) entry which is preliminary data.</text>
</comment>